<dbReference type="EMBL" id="LNYI01000040">
    <property type="protein sequence ID" value="KTD20430.1"/>
    <property type="molecule type" value="Genomic_DNA"/>
</dbReference>
<dbReference type="PATRIC" id="fig|45067.4.peg.1943"/>
<comment type="caution">
    <text evidence="1">The sequence shown here is derived from an EMBL/GenBank/DDBJ whole genome shotgun (WGS) entry which is preliminary data.</text>
</comment>
<gene>
    <name evidence="1" type="ORF">Llan_1854</name>
</gene>
<dbReference type="STRING" id="45067.Llan_1854"/>
<dbReference type="RefSeq" id="WP_028374011.1">
    <property type="nucleotide sequence ID" value="NZ_CAAAJD010000025.1"/>
</dbReference>
<sequence length="240" mass="27529">MISKGKAQELLNKYKKDLEAMQENVKNPPSHAYPSRGDFQVLPNLIQALECIAEGKVYKATDYVGGQGSIGHVSRDPQEAFANLSSYLDERFLRSYSKDNSTLFKMTNFCEEIRKPVAEYQERREICNQALDKISDFIKKHPGVDGLEKMQGIINSNASSQEKLSQIIELAKYKKSDFSITQFVHEHIRGRKPEVENFYQEIAKLDMNNTSALKEYAKPPEKSPEERFALQSFLDRMSDF</sequence>
<reference evidence="1 2" key="1">
    <citation type="submission" date="2015-11" db="EMBL/GenBank/DDBJ databases">
        <title>Genomic analysis of 38 Legionella species identifies large and diverse effector repertoires.</title>
        <authorList>
            <person name="Burstein D."/>
            <person name="Amaro F."/>
            <person name="Zusman T."/>
            <person name="Lifshitz Z."/>
            <person name="Cohen O."/>
            <person name="Gilbert J.A."/>
            <person name="Pupko T."/>
            <person name="Shuman H.A."/>
            <person name="Segal G."/>
        </authorList>
    </citation>
    <scope>NUCLEOTIDE SEQUENCE [LARGE SCALE GENOMIC DNA]</scope>
    <source>
        <strain evidence="1 2">ATCC 49751</strain>
    </source>
</reference>
<dbReference type="eggNOG" id="ENOG5031F54">
    <property type="taxonomic scope" value="Bacteria"/>
</dbReference>
<evidence type="ECO:0000313" key="1">
    <source>
        <dbReference type="EMBL" id="KTD20430.1"/>
    </source>
</evidence>
<keyword evidence="2" id="KW-1185">Reference proteome</keyword>
<protein>
    <submittedName>
        <fullName evidence="1">Dot/Icm T4SS effector</fullName>
    </submittedName>
</protein>
<accession>A0A0W0VK10</accession>
<dbReference type="AlphaFoldDB" id="A0A0W0VK10"/>
<proteinExistence type="predicted"/>
<organism evidence="1 2">
    <name type="scientific">Legionella lansingensis</name>
    <dbReference type="NCBI Taxonomy" id="45067"/>
    <lineage>
        <taxon>Bacteria</taxon>
        <taxon>Pseudomonadati</taxon>
        <taxon>Pseudomonadota</taxon>
        <taxon>Gammaproteobacteria</taxon>
        <taxon>Legionellales</taxon>
        <taxon>Legionellaceae</taxon>
        <taxon>Legionella</taxon>
    </lineage>
</organism>
<evidence type="ECO:0000313" key="2">
    <source>
        <dbReference type="Proteomes" id="UP000054869"/>
    </source>
</evidence>
<dbReference type="Proteomes" id="UP000054869">
    <property type="component" value="Unassembled WGS sequence"/>
</dbReference>
<dbReference type="OrthoDB" id="5654326at2"/>
<name>A0A0W0VK10_9GAMM</name>